<gene>
    <name evidence="2" type="ORF">BSAL_37390</name>
</gene>
<feature type="region of interest" description="Disordered" evidence="1">
    <location>
        <begin position="549"/>
        <end position="571"/>
    </location>
</feature>
<feature type="region of interest" description="Disordered" evidence="1">
    <location>
        <begin position="1"/>
        <end position="72"/>
    </location>
</feature>
<protein>
    <submittedName>
        <fullName evidence="2">Uncharacterized protein</fullName>
    </submittedName>
</protein>
<accession>A0A0S4JQH3</accession>
<feature type="compositionally biased region" description="Basic residues" evidence="1">
    <location>
        <begin position="625"/>
        <end position="639"/>
    </location>
</feature>
<reference evidence="3" key="1">
    <citation type="submission" date="2015-09" db="EMBL/GenBank/DDBJ databases">
        <authorList>
            <consortium name="Pathogen Informatics"/>
        </authorList>
    </citation>
    <scope>NUCLEOTIDE SEQUENCE [LARGE SCALE GENOMIC DNA]</scope>
    <source>
        <strain evidence="3">Lake Konstanz</strain>
    </source>
</reference>
<feature type="region of interest" description="Disordered" evidence="1">
    <location>
        <begin position="583"/>
        <end position="639"/>
    </location>
</feature>
<feature type="compositionally biased region" description="Polar residues" evidence="1">
    <location>
        <begin position="725"/>
        <end position="739"/>
    </location>
</feature>
<dbReference type="AlphaFoldDB" id="A0A0S4JQH3"/>
<organism evidence="2 3">
    <name type="scientific">Bodo saltans</name>
    <name type="common">Flagellated protozoan</name>
    <dbReference type="NCBI Taxonomy" id="75058"/>
    <lineage>
        <taxon>Eukaryota</taxon>
        <taxon>Discoba</taxon>
        <taxon>Euglenozoa</taxon>
        <taxon>Kinetoplastea</taxon>
        <taxon>Metakinetoplastina</taxon>
        <taxon>Eubodonida</taxon>
        <taxon>Bodonidae</taxon>
        <taxon>Bodo</taxon>
    </lineage>
</organism>
<sequence>MYSRLDLGDVDLPQLPPLRLRRRSSAAPKMPVIPMNQQRPATGRAKNPPKPIADHPDTPKKLNPAPPINANPRRRSILSESFSSPFSSPAVQQFIVDKPPKHMTLRCGDHYHIPVSVNNLRIEMTWDYSDPIPEIGASIFSHSGRRIGFVSSLTKNLRTDKSLLYTSSENGGREVISVSLTSLPPETSHLFVEIRTTTASKHLCDIDGAVIRVYDTSFYPGVPELLSIAMGPLIRIGTVVAFTISKERTVTKGSSVALTPNECKLVPRDNLVHLWTIIALNTVFVTRGAKQVQPELEDLAKRLLSGWTPVAKGSYEAGGDPSRIVGDRMYRMAQKAQKSSSQEEPEAGFLEKAALSVSSDESFRRDSVDTATPTDGALEEFERMFFGKGRPRIVRKNRHLYSVGKTSAVAKERQLNDDSEEDNSDDEEMFRQVFQDFASRRVIRYNDRCYNVGTAKEALFQFYLDNRDALDSRIDVVSSPRQPLIVDCVIDDRDDDAGNFGTELAIEGAKGEGVWTSGDTFPDPVNEDKTNPPTGELSQVLSDSLSHRFGSLKPPPPSTMVSMREHQEKLRQQELKARFAAPRRSIGSAGLPPPSASAAATMRQRGTSGGPSRPSLKISRPAKSPVRKRTTSARTRARQHNPFSGQLLQWIDAYMKKDGMRISPTQLSKIHASNKPPPLVEEAIAEPAPHTDPILISEEVTTPERTKSASRRRGSMVSIRDPATPMSNESRVSPTGDVQ</sequence>
<keyword evidence="3" id="KW-1185">Reference proteome</keyword>
<evidence type="ECO:0000256" key="1">
    <source>
        <dbReference type="SAM" id="MobiDB-lite"/>
    </source>
</evidence>
<feature type="region of interest" description="Disordered" evidence="1">
    <location>
        <begin position="686"/>
        <end position="739"/>
    </location>
</feature>
<proteinExistence type="predicted"/>
<dbReference type="VEuPathDB" id="TriTrypDB:BSAL_37390"/>
<dbReference type="EMBL" id="CYKH01002042">
    <property type="protein sequence ID" value="CUG92456.1"/>
    <property type="molecule type" value="Genomic_DNA"/>
</dbReference>
<dbReference type="Proteomes" id="UP000051952">
    <property type="component" value="Unassembled WGS sequence"/>
</dbReference>
<evidence type="ECO:0000313" key="3">
    <source>
        <dbReference type="Proteomes" id="UP000051952"/>
    </source>
</evidence>
<evidence type="ECO:0000313" key="2">
    <source>
        <dbReference type="EMBL" id="CUG92456.1"/>
    </source>
</evidence>
<name>A0A0S4JQH3_BODSA</name>